<feature type="compositionally biased region" description="Basic and acidic residues" evidence="1">
    <location>
        <begin position="210"/>
        <end position="237"/>
    </location>
</feature>
<sequence length="318" mass="34530">MEDVLEPHRRRHARGARPELPLRLRAQPRHRRRPVDRVLPRRRHGRRHRHGLLRPAVGRGLLRAGQAAVRAPGPGRLRGRARQAGLVPGVGAVQKRRQPAVHRGHAAVDERPQGALPDRHGLLPARRVAVLGEPEVVGGLPLDALRPQHPPRARGDTHGDADVHCAAYAYAYAYGDGDIYADAWYDADPDADAYCDADAHCQADASCEAEPGRHQADEADDRTHRRADQARPVRDARAAAGGRSRAEAVLPCRGVPAASADRGDEEAVRERRGVLPPHPEAGEAVEAVEADRLTRALPPRRRVTPAAPAGRSAGHARP</sequence>
<organism evidence="2 3">
    <name type="scientific">Actinacidiphila cocklensis</name>
    <dbReference type="NCBI Taxonomy" id="887465"/>
    <lineage>
        <taxon>Bacteria</taxon>
        <taxon>Bacillati</taxon>
        <taxon>Actinomycetota</taxon>
        <taxon>Actinomycetes</taxon>
        <taxon>Kitasatosporales</taxon>
        <taxon>Streptomycetaceae</taxon>
        <taxon>Actinacidiphila</taxon>
    </lineage>
</organism>
<reference evidence="2" key="1">
    <citation type="submission" date="2021-05" db="EMBL/GenBank/DDBJ databases">
        <authorList>
            <person name="Arsene-Ploetze F."/>
        </authorList>
    </citation>
    <scope>NUCLEOTIDE SEQUENCE</scope>
    <source>
        <strain evidence="2">DSM 42138</strain>
    </source>
</reference>
<comment type="caution">
    <text evidence="2">The sequence shown here is derived from an EMBL/GenBank/DDBJ whole genome shotgun (WGS) entry which is preliminary data.</text>
</comment>
<feature type="region of interest" description="Disordered" evidence="1">
    <location>
        <begin position="206"/>
        <end position="318"/>
    </location>
</feature>
<dbReference type="EMBL" id="CAJSLV010000059">
    <property type="protein sequence ID" value="CAG6395137.1"/>
    <property type="molecule type" value="Genomic_DNA"/>
</dbReference>
<evidence type="ECO:0000313" key="3">
    <source>
        <dbReference type="Proteomes" id="UP001152519"/>
    </source>
</evidence>
<evidence type="ECO:0000313" key="2">
    <source>
        <dbReference type="EMBL" id="CAG6395137.1"/>
    </source>
</evidence>
<feature type="region of interest" description="Disordered" evidence="1">
    <location>
        <begin position="1"/>
        <end position="33"/>
    </location>
</feature>
<name>A0A9W4GRV0_9ACTN</name>
<protein>
    <submittedName>
        <fullName evidence="2">Uncharacterized protein</fullName>
    </submittedName>
</protein>
<feature type="compositionally biased region" description="Basic and acidic residues" evidence="1">
    <location>
        <begin position="261"/>
        <end position="273"/>
    </location>
</feature>
<proteinExistence type="predicted"/>
<gene>
    <name evidence="2" type="ORF">SCOCK_30370</name>
</gene>
<dbReference type="AlphaFoldDB" id="A0A9W4GRV0"/>
<accession>A0A9W4GRV0</accession>
<evidence type="ECO:0000256" key="1">
    <source>
        <dbReference type="SAM" id="MobiDB-lite"/>
    </source>
</evidence>
<keyword evidence="3" id="KW-1185">Reference proteome</keyword>
<dbReference type="Proteomes" id="UP001152519">
    <property type="component" value="Unassembled WGS sequence"/>
</dbReference>